<reference evidence="3 4" key="1">
    <citation type="submission" date="2019-12" db="EMBL/GenBank/DDBJ databases">
        <title>Paraburkholderia acidiphila 7Q-K02 sp. nov and Paraburkholderia acidisoli DHF22 sp. nov., two strains isolated from forest soil.</title>
        <authorList>
            <person name="Gao Z."/>
            <person name="Qiu L."/>
        </authorList>
    </citation>
    <scope>NUCLEOTIDE SEQUENCE [LARGE SCALE GENOMIC DNA]</scope>
    <source>
        <strain evidence="3 4">7Q-K02</strain>
    </source>
</reference>
<name>A0A7Z2GC05_9BURK</name>
<organism evidence="3 4">
    <name type="scientific">Paraburkholderia acidiphila</name>
    <dbReference type="NCBI Taxonomy" id="2571747"/>
    <lineage>
        <taxon>Bacteria</taxon>
        <taxon>Pseudomonadati</taxon>
        <taxon>Pseudomonadota</taxon>
        <taxon>Betaproteobacteria</taxon>
        <taxon>Burkholderiales</taxon>
        <taxon>Burkholderiaceae</taxon>
        <taxon>Paraburkholderia</taxon>
    </lineage>
</organism>
<feature type="signal peptide" evidence="1">
    <location>
        <begin position="1"/>
        <end position="23"/>
    </location>
</feature>
<dbReference type="PROSITE" id="PS50914">
    <property type="entry name" value="BON"/>
    <property type="match status" value="1"/>
</dbReference>
<gene>
    <name evidence="3" type="ORF">FAZ97_29120</name>
</gene>
<keyword evidence="4" id="KW-1185">Reference proteome</keyword>
<dbReference type="RefSeq" id="WP_158762190.1">
    <property type="nucleotide sequence ID" value="NZ_CP046911.1"/>
</dbReference>
<feature type="domain" description="BON" evidence="2">
    <location>
        <begin position="30"/>
        <end position="97"/>
    </location>
</feature>
<dbReference type="Pfam" id="PF04972">
    <property type="entry name" value="BON"/>
    <property type="match status" value="1"/>
</dbReference>
<proteinExistence type="predicted"/>
<dbReference type="OrthoDB" id="9103233at2"/>
<dbReference type="Gene3D" id="3.30.1340.30">
    <property type="match status" value="1"/>
</dbReference>
<feature type="chain" id="PRO_5030678511" evidence="1">
    <location>
        <begin position="24"/>
        <end position="97"/>
    </location>
</feature>
<accession>A0A7Z2GC05</accession>
<dbReference type="AlphaFoldDB" id="A0A7Z2GC05"/>
<evidence type="ECO:0000256" key="1">
    <source>
        <dbReference type="SAM" id="SignalP"/>
    </source>
</evidence>
<evidence type="ECO:0000313" key="3">
    <source>
        <dbReference type="EMBL" id="QGZ59006.1"/>
    </source>
</evidence>
<sequence length="97" mass="10068">MKAIIPSTLAILIAGAIVPAVQAQTDTAASDSQLAHDVRVSLARHGVSNSHVFVFARGGTVTLLGFVPEHEQVALAERTAASVPGVQSVDSWLARGR</sequence>
<evidence type="ECO:0000259" key="2">
    <source>
        <dbReference type="PROSITE" id="PS50914"/>
    </source>
</evidence>
<dbReference type="EMBL" id="CP046911">
    <property type="protein sequence ID" value="QGZ59006.1"/>
    <property type="molecule type" value="Genomic_DNA"/>
</dbReference>
<evidence type="ECO:0000313" key="4">
    <source>
        <dbReference type="Proteomes" id="UP000434209"/>
    </source>
</evidence>
<dbReference type="KEGG" id="pacp:FAZ97_29120"/>
<protein>
    <submittedName>
        <fullName evidence="3">BON domain-containing protein</fullName>
    </submittedName>
</protein>
<keyword evidence="1" id="KW-0732">Signal</keyword>
<dbReference type="InterPro" id="IPR007055">
    <property type="entry name" value="BON_dom"/>
</dbReference>
<dbReference type="Proteomes" id="UP000434209">
    <property type="component" value="Chromosome 3"/>
</dbReference>